<feature type="compositionally biased region" description="Basic and acidic residues" evidence="1">
    <location>
        <begin position="115"/>
        <end position="126"/>
    </location>
</feature>
<evidence type="ECO:0000313" key="2">
    <source>
        <dbReference type="EMBL" id="RDX85703.1"/>
    </source>
</evidence>
<keyword evidence="3" id="KW-1185">Reference proteome</keyword>
<sequence>MISVEIGESSIRQDNFDPECNTDVIQVDLDLVEEAKEQACIRQEASKQRATKRYNTKVKPRDFKENDLVWRKTGEAKKKKKREANNQLEKTIQKVKTFHKLLKSIQETKPYKPYKKLEPSKRTKTH</sequence>
<dbReference type="OrthoDB" id="1433117at2759"/>
<dbReference type="AlphaFoldDB" id="A0A371G5T5"/>
<protein>
    <submittedName>
        <fullName evidence="2">Uncharacterized protein</fullName>
    </submittedName>
</protein>
<dbReference type="Proteomes" id="UP000257109">
    <property type="component" value="Unassembled WGS sequence"/>
</dbReference>
<name>A0A371G5T5_MUCPR</name>
<organism evidence="2 3">
    <name type="scientific">Mucuna pruriens</name>
    <name type="common">Velvet bean</name>
    <name type="synonym">Dolichos pruriens</name>
    <dbReference type="NCBI Taxonomy" id="157652"/>
    <lineage>
        <taxon>Eukaryota</taxon>
        <taxon>Viridiplantae</taxon>
        <taxon>Streptophyta</taxon>
        <taxon>Embryophyta</taxon>
        <taxon>Tracheophyta</taxon>
        <taxon>Spermatophyta</taxon>
        <taxon>Magnoliopsida</taxon>
        <taxon>eudicotyledons</taxon>
        <taxon>Gunneridae</taxon>
        <taxon>Pentapetalae</taxon>
        <taxon>rosids</taxon>
        <taxon>fabids</taxon>
        <taxon>Fabales</taxon>
        <taxon>Fabaceae</taxon>
        <taxon>Papilionoideae</taxon>
        <taxon>50 kb inversion clade</taxon>
        <taxon>NPAAA clade</taxon>
        <taxon>indigoferoid/millettioid clade</taxon>
        <taxon>Phaseoleae</taxon>
        <taxon>Mucuna</taxon>
    </lineage>
</organism>
<proteinExistence type="predicted"/>
<evidence type="ECO:0000313" key="3">
    <source>
        <dbReference type="Proteomes" id="UP000257109"/>
    </source>
</evidence>
<comment type="caution">
    <text evidence="2">The sequence shown here is derived from an EMBL/GenBank/DDBJ whole genome shotgun (WGS) entry which is preliminary data.</text>
</comment>
<reference evidence="2" key="1">
    <citation type="submission" date="2018-05" db="EMBL/GenBank/DDBJ databases">
        <title>Draft genome of Mucuna pruriens seed.</title>
        <authorList>
            <person name="Nnadi N.E."/>
            <person name="Vos R."/>
            <person name="Hasami M.H."/>
            <person name="Devisetty U.K."/>
            <person name="Aguiy J.C."/>
        </authorList>
    </citation>
    <scope>NUCLEOTIDE SEQUENCE [LARGE SCALE GENOMIC DNA]</scope>
    <source>
        <strain evidence="2">JCA_2017</strain>
    </source>
</reference>
<evidence type="ECO:0000256" key="1">
    <source>
        <dbReference type="SAM" id="MobiDB-lite"/>
    </source>
</evidence>
<dbReference type="EMBL" id="QJKJ01006722">
    <property type="protein sequence ID" value="RDX85703.1"/>
    <property type="molecule type" value="Genomic_DNA"/>
</dbReference>
<accession>A0A371G5T5</accession>
<feature type="region of interest" description="Disordered" evidence="1">
    <location>
        <begin position="104"/>
        <end position="126"/>
    </location>
</feature>
<feature type="non-terminal residue" evidence="2">
    <location>
        <position position="1"/>
    </location>
</feature>
<gene>
    <name evidence="2" type="ORF">CR513_33063</name>
</gene>